<dbReference type="STRING" id="1218492.JG30_03840"/>
<protein>
    <submittedName>
        <fullName evidence="8">Efflux ABC transporter, permease protein</fullName>
    </submittedName>
</protein>
<organism evidence="8 9">
    <name type="scientific">Bombilactobacillus mellifer</name>
    <dbReference type="NCBI Taxonomy" id="1218492"/>
    <lineage>
        <taxon>Bacteria</taxon>
        <taxon>Bacillati</taxon>
        <taxon>Bacillota</taxon>
        <taxon>Bacilli</taxon>
        <taxon>Lactobacillales</taxon>
        <taxon>Lactobacillaceae</taxon>
        <taxon>Bombilactobacillus</taxon>
    </lineage>
</organism>
<evidence type="ECO:0000256" key="6">
    <source>
        <dbReference type="PIRNR" id="PIRNR018968"/>
    </source>
</evidence>
<dbReference type="Proteomes" id="UP000033558">
    <property type="component" value="Unassembled WGS sequence"/>
</dbReference>
<feature type="transmembrane region" description="Helical" evidence="6">
    <location>
        <begin position="112"/>
        <end position="134"/>
    </location>
</feature>
<evidence type="ECO:0000256" key="2">
    <source>
        <dbReference type="ARBA" id="ARBA00022475"/>
    </source>
</evidence>
<feature type="transmembrane region" description="Helical" evidence="6">
    <location>
        <begin position="563"/>
        <end position="589"/>
    </location>
</feature>
<dbReference type="PIRSF" id="PIRSF018968">
    <property type="entry name" value="ABC_permease_BceB"/>
    <property type="match status" value="1"/>
</dbReference>
<dbReference type="RefSeq" id="WP_046315732.1">
    <property type="nucleotide sequence ID" value="NZ_JBHSZT010000003.1"/>
</dbReference>
<feature type="transmembrane region" description="Helical" evidence="6">
    <location>
        <begin position="21"/>
        <end position="40"/>
    </location>
</feature>
<sequence length="642" mass="72828">MLKLKLAWRGLVHHGQQYGMFVFASAVLVALNYIFTALVNNSSLHQAMNGQYLIIIARLCLIFVLMLAVVFMFYVNSFLLQQRDRELGLYNMLGLTRGNLGMIMFWENLMLYIAAVGLGLLAGISFLKIAFLVLQHLTTMQHLHEEIKLASVNKVAVMFGVIYGLLLLYDIGRMRRVKPITLWQQANAGEQEPRSHWVSGILGVVCLGAGFVIAVRTHPNISAFFSFMGAIILVVIGTYLVFISGSILLLKFLKNRPQYYYQPQHFIAVSGMLHRMKQNGASLASICLLCTSILVTMIMTASLYFGSSSVLRLWNPYDVMISQPQPLNKTQQQQLHQLAHRQQLQVQPQHQLTMTQPVLGEIQGSVFVKSQATPTYQLATLTVANYNHLNHTHYHLKANEILFYSPDSNLHLTQLTIKQQHYKVRMLHHFNLYFNYEHSVTTPLFVVAANRTQAQAINPQRWLTVTGFNLRGKPQRQIHFAQQMQALWQLDPSMYSVRAQMAAFWNSLFGGFFFLGILISIAMALTTALMIYYKQIAEGTADRQRFWTMQQVGLSLAESRKAIYSQVLTVFFLPIVGAVVITGFALPAIINVLKVFSLYNIHLLLAVAAITLLLLIILYVALYLLTTQVYSRLVRVEFNPQN</sequence>
<dbReference type="AlphaFoldDB" id="A0A0F4LVG0"/>
<feature type="transmembrane region" description="Helical" evidence="6">
    <location>
        <begin position="197"/>
        <end position="215"/>
    </location>
</feature>
<feature type="transmembrane region" description="Helical" evidence="6">
    <location>
        <begin position="281"/>
        <end position="305"/>
    </location>
</feature>
<reference evidence="8 9" key="1">
    <citation type="submission" date="2015-01" db="EMBL/GenBank/DDBJ databases">
        <title>Comparative genomics of the lactic acid bacteria isolated from the honey bee gut.</title>
        <authorList>
            <person name="Ellegaard K.M."/>
            <person name="Tamarit D."/>
            <person name="Javelind E."/>
            <person name="Olofsson T."/>
            <person name="Andersson S.G."/>
            <person name="Vasquez A."/>
        </authorList>
    </citation>
    <scope>NUCLEOTIDE SEQUENCE [LARGE SCALE GENOMIC DNA]</scope>
    <source>
        <strain evidence="8 9">Bin4</strain>
    </source>
</reference>
<keyword evidence="4 6" id="KW-1133">Transmembrane helix</keyword>
<proteinExistence type="inferred from homology"/>
<dbReference type="HOGENOM" id="CLU_022800_2_3_9"/>
<comment type="similarity">
    <text evidence="6">Belongs to the ABC-4 integral membrane protein family.</text>
</comment>
<evidence type="ECO:0000256" key="4">
    <source>
        <dbReference type="ARBA" id="ARBA00022989"/>
    </source>
</evidence>
<comment type="subcellular location">
    <subcellularLocation>
        <location evidence="1 6">Cell membrane</location>
        <topology evidence="1 6">Multi-pass membrane protein</topology>
    </subcellularLocation>
</comment>
<dbReference type="GO" id="GO:0055085">
    <property type="term" value="P:transmembrane transport"/>
    <property type="evidence" value="ECO:0007669"/>
    <property type="project" value="UniProtKB-UniRule"/>
</dbReference>
<keyword evidence="3 6" id="KW-0812">Transmembrane</keyword>
<dbReference type="PATRIC" id="fig|1218492.5.peg.506"/>
<evidence type="ECO:0000313" key="9">
    <source>
        <dbReference type="Proteomes" id="UP000033558"/>
    </source>
</evidence>
<feature type="transmembrane region" description="Helical" evidence="6">
    <location>
        <begin position="52"/>
        <end position="75"/>
    </location>
</feature>
<feature type="transmembrane region" description="Helical" evidence="6">
    <location>
        <begin position="601"/>
        <end position="625"/>
    </location>
</feature>
<feature type="transmembrane region" description="Helical" evidence="6">
    <location>
        <begin position="155"/>
        <end position="172"/>
    </location>
</feature>
<dbReference type="EMBL" id="JXJQ01000005">
    <property type="protein sequence ID" value="KJY62595.1"/>
    <property type="molecule type" value="Genomic_DNA"/>
</dbReference>
<dbReference type="PANTHER" id="PTHR46795:SF3">
    <property type="entry name" value="ABC TRANSPORTER PERMEASE"/>
    <property type="match status" value="1"/>
</dbReference>
<evidence type="ECO:0000313" key="8">
    <source>
        <dbReference type="EMBL" id="KJY62595.1"/>
    </source>
</evidence>
<name>A0A0F4LVG0_9LACO</name>
<dbReference type="GO" id="GO:0005886">
    <property type="term" value="C:plasma membrane"/>
    <property type="evidence" value="ECO:0007669"/>
    <property type="project" value="UniProtKB-SubCell"/>
</dbReference>
<dbReference type="PANTHER" id="PTHR46795">
    <property type="entry name" value="ABC TRANSPORTER PERMEASE-RELATED-RELATED"/>
    <property type="match status" value="1"/>
</dbReference>
<evidence type="ECO:0000259" key="7">
    <source>
        <dbReference type="Pfam" id="PF02687"/>
    </source>
</evidence>
<dbReference type="InterPro" id="IPR052536">
    <property type="entry name" value="ABC-4_Integral_Memb_Prot"/>
</dbReference>
<keyword evidence="9" id="KW-1185">Reference proteome</keyword>
<evidence type="ECO:0000256" key="3">
    <source>
        <dbReference type="ARBA" id="ARBA00022692"/>
    </source>
</evidence>
<dbReference type="InterPro" id="IPR003838">
    <property type="entry name" value="ABC3_permease_C"/>
</dbReference>
<dbReference type="InterPro" id="IPR027022">
    <property type="entry name" value="ABC_permease_BceB-typ"/>
</dbReference>
<keyword evidence="6" id="KW-0813">Transport</keyword>
<keyword evidence="2 6" id="KW-1003">Cell membrane</keyword>
<gene>
    <name evidence="8" type="ORF">JG30_03840</name>
</gene>
<feature type="transmembrane region" description="Helical" evidence="6">
    <location>
        <begin position="227"/>
        <end position="250"/>
    </location>
</feature>
<feature type="domain" description="ABC3 transporter permease C-terminal" evidence="7">
    <location>
        <begin position="61"/>
        <end position="167"/>
    </location>
</feature>
<evidence type="ECO:0000256" key="1">
    <source>
        <dbReference type="ARBA" id="ARBA00004651"/>
    </source>
</evidence>
<dbReference type="OrthoDB" id="1705903at2"/>
<accession>A0A0F4LVG0</accession>
<feature type="transmembrane region" description="Helical" evidence="6">
    <location>
        <begin position="508"/>
        <end position="533"/>
    </location>
</feature>
<dbReference type="Pfam" id="PF02687">
    <property type="entry name" value="FtsX"/>
    <property type="match status" value="1"/>
</dbReference>
<comment type="caution">
    <text evidence="8">The sequence shown here is derived from an EMBL/GenBank/DDBJ whole genome shotgun (WGS) entry which is preliminary data.</text>
</comment>
<keyword evidence="5 6" id="KW-0472">Membrane</keyword>
<evidence type="ECO:0000256" key="5">
    <source>
        <dbReference type="ARBA" id="ARBA00023136"/>
    </source>
</evidence>